<evidence type="ECO:0000313" key="2">
    <source>
        <dbReference type="EMBL" id="CBN80113.1"/>
    </source>
</evidence>
<evidence type="ECO:0000256" key="1">
    <source>
        <dbReference type="SAM" id="MobiDB-lite"/>
    </source>
</evidence>
<dbReference type="EMBL" id="FN649760">
    <property type="protein sequence ID" value="CBN80113.1"/>
    <property type="molecule type" value="Genomic_DNA"/>
</dbReference>
<dbReference type="InParanoid" id="D8LKY0"/>
<feature type="compositionally biased region" description="Low complexity" evidence="1">
    <location>
        <begin position="119"/>
        <end position="133"/>
    </location>
</feature>
<name>D8LKY0_ECTSI</name>
<dbReference type="STRING" id="2880.D8LKY0"/>
<sequence length="316" mass="33047">MGRRGRASTLTGTKRTACLLVLAVLAGVLSIASSFVASNAAIAFGRQGRDSSSGTRAAPPQGTGSMLLEGARGKLTRRQRSSCFGTGDGEGTSSAVPAAGGKNNARGERGAGAGGGIAPAGRQPSLSSQSAAPARTEIPTDVAVVGAPQQVVEKEYSIEAILKELAEIQNQGPKNVCVLGTRHCSFLHQQIIELLAYALVLSGNHVFTSGAMGTNAATIRGALRAERKELLTVVLPQSLEKQSAASRELIQKVTNVVTNPVNDHLPLDAASRLCNSDLLSRTEQLICFAFHDSKTIIETTKEARSLNMIVTELYLD</sequence>
<reference evidence="2 3" key="1">
    <citation type="journal article" date="2010" name="Nature">
        <title>The Ectocarpus genome and the independent evolution of multicellularity in brown algae.</title>
        <authorList>
            <person name="Cock J.M."/>
            <person name="Sterck L."/>
            <person name="Rouze P."/>
            <person name="Scornet D."/>
            <person name="Allen A.E."/>
            <person name="Amoutzias G."/>
            <person name="Anthouard V."/>
            <person name="Artiguenave F."/>
            <person name="Aury J.M."/>
            <person name="Badger J.H."/>
            <person name="Beszteri B."/>
            <person name="Billiau K."/>
            <person name="Bonnet E."/>
            <person name="Bothwell J.H."/>
            <person name="Bowler C."/>
            <person name="Boyen C."/>
            <person name="Brownlee C."/>
            <person name="Carrano C.J."/>
            <person name="Charrier B."/>
            <person name="Cho G.Y."/>
            <person name="Coelho S.M."/>
            <person name="Collen J."/>
            <person name="Corre E."/>
            <person name="Da Silva C."/>
            <person name="Delage L."/>
            <person name="Delaroque N."/>
            <person name="Dittami S.M."/>
            <person name="Doulbeau S."/>
            <person name="Elias M."/>
            <person name="Farnham G."/>
            <person name="Gachon C.M."/>
            <person name="Gschloessl B."/>
            <person name="Heesch S."/>
            <person name="Jabbari K."/>
            <person name="Jubin C."/>
            <person name="Kawai H."/>
            <person name="Kimura K."/>
            <person name="Kloareg B."/>
            <person name="Kupper F.C."/>
            <person name="Lang D."/>
            <person name="Le Bail A."/>
            <person name="Leblanc C."/>
            <person name="Lerouge P."/>
            <person name="Lohr M."/>
            <person name="Lopez P.J."/>
            <person name="Martens C."/>
            <person name="Maumus F."/>
            <person name="Michel G."/>
            <person name="Miranda-Saavedra D."/>
            <person name="Morales J."/>
            <person name="Moreau H."/>
            <person name="Motomura T."/>
            <person name="Nagasato C."/>
            <person name="Napoli C.A."/>
            <person name="Nelson D.R."/>
            <person name="Nyvall-Collen P."/>
            <person name="Peters A.F."/>
            <person name="Pommier C."/>
            <person name="Potin P."/>
            <person name="Poulain J."/>
            <person name="Quesneville H."/>
            <person name="Read B."/>
            <person name="Rensing S.A."/>
            <person name="Ritter A."/>
            <person name="Rousvoal S."/>
            <person name="Samanta M."/>
            <person name="Samson G."/>
            <person name="Schroeder D.C."/>
            <person name="Segurens B."/>
            <person name="Strittmatter M."/>
            <person name="Tonon T."/>
            <person name="Tregear J.W."/>
            <person name="Valentin K."/>
            <person name="von Dassow P."/>
            <person name="Yamagishi T."/>
            <person name="Van de Peer Y."/>
            <person name="Wincker P."/>
        </authorList>
    </citation>
    <scope>NUCLEOTIDE SEQUENCE [LARGE SCALE GENOMIC DNA]</scope>
    <source>
        <strain evidence="3">Ec32 / CCAP1310/4</strain>
    </source>
</reference>
<dbReference type="OrthoDB" id="4644at2759"/>
<evidence type="ECO:0000313" key="3">
    <source>
        <dbReference type="Proteomes" id="UP000002630"/>
    </source>
</evidence>
<keyword evidence="3" id="KW-1185">Reference proteome</keyword>
<dbReference type="SUPFAM" id="SSF102405">
    <property type="entry name" value="MCP/YpsA-like"/>
    <property type="match status" value="1"/>
</dbReference>
<dbReference type="eggNOG" id="ENOG502QSRD">
    <property type="taxonomic scope" value="Eukaryota"/>
</dbReference>
<protein>
    <recommendedName>
        <fullName evidence="4">DNA recombination-mediator protein A</fullName>
    </recommendedName>
</protein>
<accession>D8LKY0</accession>
<feature type="region of interest" description="Disordered" evidence="1">
    <location>
        <begin position="46"/>
        <end position="133"/>
    </location>
</feature>
<proteinExistence type="predicted"/>
<dbReference type="Gene3D" id="3.40.50.450">
    <property type="match status" value="1"/>
</dbReference>
<gene>
    <name evidence="2" type="ORF">Esi_0031_0116</name>
</gene>
<dbReference type="Proteomes" id="UP000002630">
    <property type="component" value="Unassembled WGS sequence"/>
</dbReference>
<dbReference type="AlphaFoldDB" id="D8LKY0"/>
<organism evidence="2 3">
    <name type="scientific">Ectocarpus siliculosus</name>
    <name type="common">Brown alga</name>
    <name type="synonym">Conferva siliculosa</name>
    <dbReference type="NCBI Taxonomy" id="2880"/>
    <lineage>
        <taxon>Eukaryota</taxon>
        <taxon>Sar</taxon>
        <taxon>Stramenopiles</taxon>
        <taxon>Ochrophyta</taxon>
        <taxon>PX clade</taxon>
        <taxon>Phaeophyceae</taxon>
        <taxon>Ectocarpales</taxon>
        <taxon>Ectocarpaceae</taxon>
        <taxon>Ectocarpus</taxon>
    </lineage>
</organism>
<evidence type="ECO:0008006" key="4">
    <source>
        <dbReference type="Google" id="ProtNLM"/>
    </source>
</evidence>